<dbReference type="Proteomes" id="UP000265916">
    <property type="component" value="Unassembled WGS sequence"/>
</dbReference>
<dbReference type="AlphaFoldDB" id="A0A3A1YU37"/>
<dbReference type="GO" id="GO:0015221">
    <property type="term" value="F:lipopolysaccharide transmembrane transporter activity"/>
    <property type="evidence" value="ECO:0007669"/>
    <property type="project" value="InterPro"/>
</dbReference>
<dbReference type="OrthoDB" id="5659892at2"/>
<dbReference type="GO" id="GO:0005886">
    <property type="term" value="C:plasma membrane"/>
    <property type="evidence" value="ECO:0007669"/>
    <property type="project" value="InterPro"/>
</dbReference>
<sequence length="184" mass="20816">MLKQKRIIFILCLLAFAIGFYRLNMIDDEAVATNVDATLPQMEISNGIMTTFDPLGKPEYVLLSEQVTRENENQSFVLKNILLFSSNKQENHDAIFVNTSSAIYKSNVIDFPQPLYIFTLNPASRFTRANLTNAIFDLDKSILSSKSDLTIYGQGFKTHAGGFTFHLRSSQYTLEGNVNTEYSF</sequence>
<dbReference type="InterPro" id="IPR010664">
    <property type="entry name" value="LipoPS_assembly_LptC-rel"/>
</dbReference>
<comment type="caution">
    <text evidence="1">The sequence shown here is derived from an EMBL/GenBank/DDBJ whole genome shotgun (WGS) entry which is preliminary data.</text>
</comment>
<evidence type="ECO:0000313" key="2">
    <source>
        <dbReference type="Proteomes" id="UP000265916"/>
    </source>
</evidence>
<evidence type="ECO:0000313" key="1">
    <source>
        <dbReference type="EMBL" id="RIY39577.1"/>
    </source>
</evidence>
<dbReference type="RefSeq" id="WP_119530311.1">
    <property type="nucleotide sequence ID" value="NZ_JBHSSP010000043.1"/>
</dbReference>
<accession>A0A3A1YU37</accession>
<organism evidence="1 2">
    <name type="scientific">Psittacicella hinzii</name>
    <dbReference type="NCBI Taxonomy" id="2028575"/>
    <lineage>
        <taxon>Bacteria</taxon>
        <taxon>Pseudomonadati</taxon>
        <taxon>Pseudomonadota</taxon>
        <taxon>Gammaproteobacteria</taxon>
        <taxon>Pasteurellales</taxon>
        <taxon>Psittacicellaceae</taxon>
        <taxon>Psittacicella</taxon>
    </lineage>
</organism>
<reference evidence="1 2" key="1">
    <citation type="submission" date="2017-08" db="EMBL/GenBank/DDBJ databases">
        <title>Reclassification of Bisgaard taxon 37 and 44.</title>
        <authorList>
            <person name="Christensen H."/>
        </authorList>
    </citation>
    <scope>NUCLEOTIDE SEQUENCE [LARGE SCALE GENOMIC DNA]</scope>
    <source>
        <strain evidence="1 2">111</strain>
    </source>
</reference>
<proteinExistence type="predicted"/>
<dbReference type="InterPro" id="IPR026265">
    <property type="entry name" value="LptC"/>
</dbReference>
<keyword evidence="2" id="KW-1185">Reference proteome</keyword>
<dbReference type="EMBL" id="NRJG01000030">
    <property type="protein sequence ID" value="RIY39577.1"/>
    <property type="molecule type" value="Genomic_DNA"/>
</dbReference>
<name>A0A3A1YU37_9GAMM</name>
<gene>
    <name evidence="1" type="primary">lptC</name>
    <name evidence="1" type="ORF">CKF58_01955</name>
</gene>
<dbReference type="Gene3D" id="2.60.450.10">
    <property type="entry name" value="Lipopolysaccharide (LPS) transport protein A like domain"/>
    <property type="match status" value="1"/>
</dbReference>
<dbReference type="NCBIfam" id="TIGR04409">
    <property type="entry name" value="LptC_YrbK"/>
    <property type="match status" value="1"/>
</dbReference>
<dbReference type="Pfam" id="PF06835">
    <property type="entry name" value="LptC"/>
    <property type="match status" value="1"/>
</dbReference>
<protein>
    <submittedName>
        <fullName evidence="1">LPS export ABC transporter periplasmic protein LptC</fullName>
    </submittedName>
</protein>